<sequence length="543" mass="60643">MNRDDTAGAKAAASPPSPPLALAFPTLMECYADARRTPMPPLTVEDGRYTKNVELFEAYAANRELGVYEQVHYERFKISAGMFSGCFDKGTSVLEVGGQSFFGEFVRDVHSSSYHSWNGPLGEDFELDDAVFDRVLCLEVLSELRDVTPIGSESNGRTYFDYSGVLKVLSESYRILKPGGLLLVSAPNATSVDAIARILRQEHPHLYDPHIREFAPQQIRAFGKLVGFDLMAFGTFFAWNVIDRLERDKLLKWIADEGLDASNRGDDACFVFRKPVGEGHSLAKASIHSTELPIQVFFGMGAAGSASYWRERHQSGDVPEYEDILADVFSRLLSAGDVVVDIGVNVGRHFTRFHEVVGEHGRVIGFEPVPDFAAHSRALVGPAAEIREKALSDAAGVGEFLFMTKAVGESGFKERASDGDRGAKPIQVEISTLDAETVDLPSLRYIKIDTEGHELSVLKGGRETLRRFRPYISVEWGEPTYTLYGHDMFSLFEFANEIEYSISDLFGNVVSSREEWSRVSDQSYWDYFLVPLEKLAEWRELFK</sequence>
<keyword evidence="2" id="KW-0489">Methyltransferase</keyword>
<dbReference type="Pfam" id="PF05050">
    <property type="entry name" value="Methyltransf_21"/>
    <property type="match status" value="1"/>
</dbReference>
<reference evidence="2 3" key="1">
    <citation type="submission" date="2021-02" db="EMBL/GenBank/DDBJ databases">
        <title>Brevundimonas sp. CS1 genome sequence.</title>
        <authorList>
            <person name="Lee K."/>
            <person name="Choi Y.-J."/>
            <person name="Son H.-R."/>
        </authorList>
    </citation>
    <scope>NUCLEOTIDE SEQUENCE [LARGE SCALE GENOMIC DNA]</scope>
    <source>
        <strain evidence="2 3">CS1</strain>
    </source>
</reference>
<evidence type="ECO:0000313" key="3">
    <source>
        <dbReference type="Proteomes" id="UP000662957"/>
    </source>
</evidence>
<dbReference type="RefSeq" id="WP_205682155.1">
    <property type="nucleotide sequence ID" value="NZ_CP070968.1"/>
</dbReference>
<accession>A0ABX7LS57</accession>
<dbReference type="NCBIfam" id="TIGR01444">
    <property type="entry name" value="fkbM_fam"/>
    <property type="match status" value="1"/>
</dbReference>
<dbReference type="PANTHER" id="PTHR34203:SF15">
    <property type="entry name" value="SLL1173 PROTEIN"/>
    <property type="match status" value="1"/>
</dbReference>
<dbReference type="InterPro" id="IPR029063">
    <property type="entry name" value="SAM-dependent_MTases_sf"/>
</dbReference>
<dbReference type="EMBL" id="CP070968">
    <property type="protein sequence ID" value="QSF54717.1"/>
    <property type="molecule type" value="Genomic_DNA"/>
</dbReference>
<organism evidence="2 3">
    <name type="scientific">Brevundimonas fontaquae</name>
    <dbReference type="NCBI Taxonomy" id="2813778"/>
    <lineage>
        <taxon>Bacteria</taxon>
        <taxon>Pseudomonadati</taxon>
        <taxon>Pseudomonadota</taxon>
        <taxon>Alphaproteobacteria</taxon>
        <taxon>Caulobacterales</taxon>
        <taxon>Caulobacteraceae</taxon>
        <taxon>Brevundimonas</taxon>
    </lineage>
</organism>
<dbReference type="Gene3D" id="3.40.50.150">
    <property type="entry name" value="Vaccinia Virus protein VP39"/>
    <property type="match status" value="2"/>
</dbReference>
<dbReference type="GO" id="GO:0032259">
    <property type="term" value="P:methylation"/>
    <property type="evidence" value="ECO:0007669"/>
    <property type="project" value="UniProtKB-KW"/>
</dbReference>
<name>A0ABX7LS57_9CAUL</name>
<gene>
    <name evidence="2" type="ORF">JX001_02530</name>
</gene>
<keyword evidence="3" id="KW-1185">Reference proteome</keyword>
<dbReference type="PANTHER" id="PTHR34203">
    <property type="entry name" value="METHYLTRANSFERASE, FKBM FAMILY PROTEIN"/>
    <property type="match status" value="1"/>
</dbReference>
<protein>
    <submittedName>
        <fullName evidence="2">Class I SAM-dependent methyltransferase</fullName>
    </submittedName>
</protein>
<dbReference type="InterPro" id="IPR006342">
    <property type="entry name" value="FkbM_mtfrase"/>
</dbReference>
<evidence type="ECO:0000259" key="1">
    <source>
        <dbReference type="Pfam" id="PF05050"/>
    </source>
</evidence>
<dbReference type="Proteomes" id="UP000662957">
    <property type="component" value="Chromosome"/>
</dbReference>
<evidence type="ECO:0000313" key="2">
    <source>
        <dbReference type="EMBL" id="QSF54717.1"/>
    </source>
</evidence>
<dbReference type="GO" id="GO:0008168">
    <property type="term" value="F:methyltransferase activity"/>
    <property type="evidence" value="ECO:0007669"/>
    <property type="project" value="UniProtKB-KW"/>
</dbReference>
<dbReference type="SUPFAM" id="SSF53335">
    <property type="entry name" value="S-adenosyl-L-methionine-dependent methyltransferases"/>
    <property type="match status" value="2"/>
</dbReference>
<proteinExistence type="predicted"/>
<feature type="domain" description="Methyltransferase FkbM" evidence="1">
    <location>
        <begin position="341"/>
        <end position="481"/>
    </location>
</feature>
<dbReference type="InterPro" id="IPR052514">
    <property type="entry name" value="SAM-dependent_MTase"/>
</dbReference>
<keyword evidence="2" id="KW-0808">Transferase</keyword>